<proteinExistence type="predicted"/>
<feature type="region of interest" description="Disordered" evidence="1">
    <location>
        <begin position="1"/>
        <end position="91"/>
    </location>
</feature>
<evidence type="ECO:0000313" key="3">
    <source>
        <dbReference type="Proteomes" id="UP000780801"/>
    </source>
</evidence>
<protein>
    <submittedName>
        <fullName evidence="2">Uncharacterized protein</fullName>
    </submittedName>
</protein>
<accession>A0A9P6KEA5</accession>
<feature type="compositionally biased region" description="Polar residues" evidence="1">
    <location>
        <begin position="60"/>
        <end position="71"/>
    </location>
</feature>
<dbReference type="EMBL" id="JAABOA010001434">
    <property type="protein sequence ID" value="KAF9581560.1"/>
    <property type="molecule type" value="Genomic_DNA"/>
</dbReference>
<dbReference type="AlphaFoldDB" id="A0A9P6KEA5"/>
<feature type="non-terminal residue" evidence="2">
    <location>
        <position position="252"/>
    </location>
</feature>
<keyword evidence="3" id="KW-1185">Reference proteome</keyword>
<evidence type="ECO:0000256" key="1">
    <source>
        <dbReference type="SAM" id="MobiDB-lite"/>
    </source>
</evidence>
<feature type="compositionally biased region" description="Basic and acidic residues" evidence="1">
    <location>
        <begin position="29"/>
        <end position="41"/>
    </location>
</feature>
<name>A0A9P6KEA5_9FUNG</name>
<feature type="compositionally biased region" description="Acidic residues" evidence="1">
    <location>
        <begin position="75"/>
        <end position="90"/>
    </location>
</feature>
<sequence>DPEDAPQRVTGKGYSSDHSLSWKRRRLHDKGIESMSERESMSELSSGDEDEEVSQQQQQPTQLSSVATSLFTLDERDEEGEEDDDSEEVSDMEKLRYKYEYEIKAAIHSAPVLSEVINANATTMMMPYGVAAGPANGGGAFVYGVPAGMQEYVAYGYPQALNTPVTLAGVGGLATPGAGMFTTAMAPTASAASTCSSTSSAGITGAPSLVSATAGVASAGYPLVHTAALPPSHHHQEYLEFTLGSILPNIPI</sequence>
<dbReference type="OrthoDB" id="1095242at2759"/>
<evidence type="ECO:0000313" key="2">
    <source>
        <dbReference type="EMBL" id="KAF9581560.1"/>
    </source>
</evidence>
<organism evidence="2 3">
    <name type="scientific">Lunasporangiospora selenospora</name>
    <dbReference type="NCBI Taxonomy" id="979761"/>
    <lineage>
        <taxon>Eukaryota</taxon>
        <taxon>Fungi</taxon>
        <taxon>Fungi incertae sedis</taxon>
        <taxon>Mucoromycota</taxon>
        <taxon>Mortierellomycotina</taxon>
        <taxon>Mortierellomycetes</taxon>
        <taxon>Mortierellales</taxon>
        <taxon>Mortierellaceae</taxon>
        <taxon>Lunasporangiospora</taxon>
    </lineage>
</organism>
<gene>
    <name evidence="2" type="ORF">BGW38_001383</name>
</gene>
<dbReference type="Proteomes" id="UP000780801">
    <property type="component" value="Unassembled WGS sequence"/>
</dbReference>
<comment type="caution">
    <text evidence="2">The sequence shown here is derived from an EMBL/GenBank/DDBJ whole genome shotgun (WGS) entry which is preliminary data.</text>
</comment>
<reference evidence="2" key="1">
    <citation type="journal article" date="2020" name="Fungal Divers.">
        <title>Resolving the Mortierellaceae phylogeny through synthesis of multi-gene phylogenetics and phylogenomics.</title>
        <authorList>
            <person name="Vandepol N."/>
            <person name="Liber J."/>
            <person name="Desiro A."/>
            <person name="Na H."/>
            <person name="Kennedy M."/>
            <person name="Barry K."/>
            <person name="Grigoriev I.V."/>
            <person name="Miller A.N."/>
            <person name="O'Donnell K."/>
            <person name="Stajich J.E."/>
            <person name="Bonito G."/>
        </authorList>
    </citation>
    <scope>NUCLEOTIDE SEQUENCE</scope>
    <source>
        <strain evidence="2">KOD1015</strain>
    </source>
</reference>